<evidence type="ECO:0000313" key="1">
    <source>
        <dbReference type="EMBL" id="KAE9592884.1"/>
    </source>
</evidence>
<organism evidence="1 2">
    <name type="scientific">Lupinus albus</name>
    <name type="common">White lupine</name>
    <name type="synonym">Lupinus termis</name>
    <dbReference type="NCBI Taxonomy" id="3870"/>
    <lineage>
        <taxon>Eukaryota</taxon>
        <taxon>Viridiplantae</taxon>
        <taxon>Streptophyta</taxon>
        <taxon>Embryophyta</taxon>
        <taxon>Tracheophyta</taxon>
        <taxon>Spermatophyta</taxon>
        <taxon>Magnoliopsida</taxon>
        <taxon>eudicotyledons</taxon>
        <taxon>Gunneridae</taxon>
        <taxon>Pentapetalae</taxon>
        <taxon>rosids</taxon>
        <taxon>fabids</taxon>
        <taxon>Fabales</taxon>
        <taxon>Fabaceae</taxon>
        <taxon>Papilionoideae</taxon>
        <taxon>50 kb inversion clade</taxon>
        <taxon>genistoids sensu lato</taxon>
        <taxon>core genistoids</taxon>
        <taxon>Genisteae</taxon>
        <taxon>Lupinus</taxon>
    </lineage>
</organism>
<name>A0A6A4NYB6_LUPAL</name>
<proteinExistence type="predicted"/>
<accession>A0A6A4NYB6</accession>
<dbReference type="AlphaFoldDB" id="A0A6A4NYB6"/>
<sequence>MNTSHSRVYSLSVSEWVSGISFLTFVTLHFPLHTHLSPSHFFFLISHSITPSLTSSHYHLKSSLFLTFDS</sequence>
<dbReference type="EMBL" id="WOCE01000019">
    <property type="protein sequence ID" value="KAE9592884.1"/>
    <property type="molecule type" value="Genomic_DNA"/>
</dbReference>
<keyword evidence="2" id="KW-1185">Reference proteome</keyword>
<gene>
    <name evidence="1" type="ORF">Lalb_Chr19g0133941</name>
</gene>
<reference evidence="2" key="1">
    <citation type="journal article" date="2020" name="Nat. Commun.">
        <title>Genome sequence of the cluster root forming white lupin.</title>
        <authorList>
            <person name="Hufnagel B."/>
            <person name="Marques A."/>
            <person name="Soriano A."/>
            <person name="Marques L."/>
            <person name="Divol F."/>
            <person name="Doumas P."/>
            <person name="Sallet E."/>
            <person name="Mancinotti D."/>
            <person name="Carrere S."/>
            <person name="Marande W."/>
            <person name="Arribat S."/>
            <person name="Keller J."/>
            <person name="Huneau C."/>
            <person name="Blein T."/>
            <person name="Aime D."/>
            <person name="Laguerre M."/>
            <person name="Taylor J."/>
            <person name="Schubert V."/>
            <person name="Nelson M."/>
            <person name="Geu-Flores F."/>
            <person name="Crespi M."/>
            <person name="Gallardo-Guerrero K."/>
            <person name="Delaux P.-M."/>
            <person name="Salse J."/>
            <person name="Berges H."/>
            <person name="Guyot R."/>
            <person name="Gouzy J."/>
            <person name="Peret B."/>
        </authorList>
    </citation>
    <scope>NUCLEOTIDE SEQUENCE [LARGE SCALE GENOMIC DNA]</scope>
    <source>
        <strain evidence="2">cv. Amiga</strain>
    </source>
</reference>
<comment type="caution">
    <text evidence="1">The sequence shown here is derived from an EMBL/GenBank/DDBJ whole genome shotgun (WGS) entry which is preliminary data.</text>
</comment>
<evidence type="ECO:0000313" key="2">
    <source>
        <dbReference type="Proteomes" id="UP000447434"/>
    </source>
</evidence>
<dbReference type="Proteomes" id="UP000447434">
    <property type="component" value="Chromosome 19"/>
</dbReference>
<protein>
    <submittedName>
        <fullName evidence="1">Uncharacterized protein</fullName>
    </submittedName>
</protein>